<dbReference type="InterPro" id="IPR002509">
    <property type="entry name" value="NODB_dom"/>
</dbReference>
<organism evidence="5 6">
    <name type="scientific">Nitratiruptor tergarcus DSM 16512</name>
    <dbReference type="NCBI Taxonomy" id="1069081"/>
    <lineage>
        <taxon>Bacteria</taxon>
        <taxon>Pseudomonadati</taxon>
        <taxon>Campylobacterota</taxon>
        <taxon>Epsilonproteobacteria</taxon>
        <taxon>Nautiliales</taxon>
        <taxon>Nitratiruptoraceae</taxon>
        <taxon>Nitratiruptor</taxon>
    </lineage>
</organism>
<keyword evidence="5" id="KW-0624">Polysaccharide degradation</keyword>
<name>A0A1W1WR24_9BACT</name>
<dbReference type="SUPFAM" id="SSF88713">
    <property type="entry name" value="Glycoside hydrolase/deacetylase"/>
    <property type="match status" value="1"/>
</dbReference>
<proteinExistence type="predicted"/>
<dbReference type="InterPro" id="IPR011330">
    <property type="entry name" value="Glyco_hydro/deAcase_b/a-brl"/>
</dbReference>
<evidence type="ECO:0000256" key="3">
    <source>
        <dbReference type="SAM" id="SignalP"/>
    </source>
</evidence>
<keyword evidence="5" id="KW-0378">Hydrolase</keyword>
<dbReference type="Proteomes" id="UP000192602">
    <property type="component" value="Unassembled WGS sequence"/>
</dbReference>
<dbReference type="PANTHER" id="PTHR34216:SF3">
    <property type="entry name" value="POLY-BETA-1,6-N-ACETYL-D-GLUCOSAMINE N-DEACETYLASE"/>
    <property type="match status" value="1"/>
</dbReference>
<keyword evidence="5" id="KW-0119">Carbohydrate metabolism</keyword>
<dbReference type="GO" id="GO:0005576">
    <property type="term" value="C:extracellular region"/>
    <property type="evidence" value="ECO:0007669"/>
    <property type="project" value="UniProtKB-SubCell"/>
</dbReference>
<sequence>MFRKLLLRSSLFFALSLFGDAHIFVYHRFDDPRYPATNTSLEQLKKDFTYLKEHHYKVIPLQQLVDALKNREKIDDKWVVLTIDDGYKSFLKALPLFRKFKYPFTIFIATKPIENRYGDFLHWEDLRLIKRFGEIGLHSHAHPHLVNLSNDQIQKDTQQALQLFQKHLSMQPKSYAYPYGEYDERVKKIIKSFGFSAICNQNIGAISKTSDVYDLDRIALVGKSNIAKQLRIQHLNAQWLAPIHYPRTGILENVKIKVSPQYTTGWLYVTDYGWKRVKIKNGIVNEYLGYKLKRDRVRVIIKVKHSKINTKILVRSRDGTE</sequence>
<evidence type="ECO:0000313" key="6">
    <source>
        <dbReference type="Proteomes" id="UP000192602"/>
    </source>
</evidence>
<keyword evidence="2 3" id="KW-0732">Signal</keyword>
<keyword evidence="5" id="KW-0326">Glycosidase</keyword>
<dbReference type="GO" id="GO:0045493">
    <property type="term" value="P:xylan catabolic process"/>
    <property type="evidence" value="ECO:0007669"/>
    <property type="project" value="UniProtKB-KW"/>
</dbReference>
<keyword evidence="6" id="KW-1185">Reference proteome</keyword>
<dbReference type="CDD" id="cd10973">
    <property type="entry name" value="CE4_DAC_u4_5s"/>
    <property type="match status" value="1"/>
</dbReference>
<dbReference type="AlphaFoldDB" id="A0A1W1WR24"/>
<keyword evidence="5" id="KW-0858">Xylan degradation</keyword>
<dbReference type="InterPro" id="IPR051398">
    <property type="entry name" value="Polysacch_Deacetylase"/>
</dbReference>
<dbReference type="Pfam" id="PF01522">
    <property type="entry name" value="Polysacc_deac_1"/>
    <property type="match status" value="1"/>
</dbReference>
<accession>A0A1W1WR24</accession>
<dbReference type="PANTHER" id="PTHR34216">
    <property type="match status" value="1"/>
</dbReference>
<dbReference type="GO" id="GO:0016810">
    <property type="term" value="F:hydrolase activity, acting on carbon-nitrogen (but not peptide) bonds"/>
    <property type="evidence" value="ECO:0007669"/>
    <property type="project" value="InterPro"/>
</dbReference>
<dbReference type="GO" id="GO:0016798">
    <property type="term" value="F:hydrolase activity, acting on glycosyl bonds"/>
    <property type="evidence" value="ECO:0007669"/>
    <property type="project" value="UniProtKB-KW"/>
</dbReference>
<dbReference type="RefSeq" id="WP_084274932.1">
    <property type="nucleotide sequence ID" value="NZ_AP026671.1"/>
</dbReference>
<evidence type="ECO:0000259" key="4">
    <source>
        <dbReference type="PROSITE" id="PS51677"/>
    </source>
</evidence>
<feature type="signal peptide" evidence="3">
    <location>
        <begin position="1"/>
        <end position="23"/>
    </location>
</feature>
<gene>
    <name evidence="5" type="ORF">SAMN05660197_0423</name>
</gene>
<dbReference type="STRING" id="1069081.SAMN05660197_0423"/>
<reference evidence="6" key="1">
    <citation type="submission" date="2017-04" db="EMBL/GenBank/DDBJ databases">
        <authorList>
            <person name="Varghese N."/>
            <person name="Submissions S."/>
        </authorList>
    </citation>
    <scope>NUCLEOTIDE SEQUENCE [LARGE SCALE GENOMIC DNA]</scope>
    <source>
        <strain evidence="6">DSM 16512</strain>
    </source>
</reference>
<evidence type="ECO:0000256" key="2">
    <source>
        <dbReference type="ARBA" id="ARBA00022729"/>
    </source>
</evidence>
<dbReference type="Gene3D" id="3.20.20.370">
    <property type="entry name" value="Glycoside hydrolase/deacetylase"/>
    <property type="match status" value="1"/>
</dbReference>
<dbReference type="EMBL" id="FWWZ01000001">
    <property type="protein sequence ID" value="SMC08659.1"/>
    <property type="molecule type" value="Genomic_DNA"/>
</dbReference>
<evidence type="ECO:0000313" key="5">
    <source>
        <dbReference type="EMBL" id="SMC08659.1"/>
    </source>
</evidence>
<feature type="domain" description="NodB homology" evidence="4">
    <location>
        <begin position="77"/>
        <end position="293"/>
    </location>
</feature>
<dbReference type="OrthoDB" id="9776235at2"/>
<evidence type="ECO:0000256" key="1">
    <source>
        <dbReference type="ARBA" id="ARBA00004613"/>
    </source>
</evidence>
<comment type="subcellular location">
    <subcellularLocation>
        <location evidence="1">Secreted</location>
    </subcellularLocation>
</comment>
<protein>
    <submittedName>
        <fullName evidence="5">Predicted xylanase/chitin deacetylase</fullName>
    </submittedName>
</protein>
<feature type="chain" id="PRO_5012912970" evidence="3">
    <location>
        <begin position="24"/>
        <end position="321"/>
    </location>
</feature>
<dbReference type="PROSITE" id="PS51677">
    <property type="entry name" value="NODB"/>
    <property type="match status" value="1"/>
</dbReference>